<dbReference type="VEuPathDB" id="FungiDB:PGUG_03025"/>
<evidence type="ECO:0000256" key="1">
    <source>
        <dbReference type="ARBA" id="ARBA00022801"/>
    </source>
</evidence>
<dbReference type="InterPro" id="IPR000757">
    <property type="entry name" value="Beta-glucanase-like"/>
</dbReference>
<dbReference type="OMA" id="WNTSSAD"/>
<feature type="domain" description="GH16" evidence="4">
    <location>
        <begin position="4"/>
        <end position="207"/>
    </location>
</feature>
<evidence type="ECO:0000313" key="6">
    <source>
        <dbReference type="Proteomes" id="UP000001997"/>
    </source>
</evidence>
<dbReference type="AlphaFoldDB" id="A5DIC4"/>
<dbReference type="Pfam" id="PF00722">
    <property type="entry name" value="Glyco_hydro_16"/>
    <property type="match status" value="1"/>
</dbReference>
<dbReference type="SUPFAM" id="SSF49899">
    <property type="entry name" value="Concanavalin A-like lectins/glucanases"/>
    <property type="match status" value="1"/>
</dbReference>
<dbReference type="Gene3D" id="2.60.120.200">
    <property type="match status" value="1"/>
</dbReference>
<keyword evidence="6" id="KW-1185">Reference proteome</keyword>
<feature type="region of interest" description="Disordered" evidence="3">
    <location>
        <begin position="258"/>
        <end position="282"/>
    </location>
</feature>
<dbReference type="PANTHER" id="PTHR31062">
    <property type="entry name" value="XYLOGLUCAN ENDOTRANSGLUCOSYLASE/HYDROLASE PROTEIN 8-RELATED"/>
    <property type="match status" value="1"/>
</dbReference>
<proteinExistence type="predicted"/>
<organism evidence="5 6">
    <name type="scientific">Meyerozyma guilliermondii (strain ATCC 6260 / CBS 566 / DSM 6381 / JCM 1539 / NBRC 10279 / NRRL Y-324)</name>
    <name type="common">Yeast</name>
    <name type="synonym">Candida guilliermondii</name>
    <dbReference type="NCBI Taxonomy" id="294746"/>
    <lineage>
        <taxon>Eukaryota</taxon>
        <taxon>Fungi</taxon>
        <taxon>Dikarya</taxon>
        <taxon>Ascomycota</taxon>
        <taxon>Saccharomycotina</taxon>
        <taxon>Pichiomycetes</taxon>
        <taxon>Debaryomycetaceae</taxon>
        <taxon>Meyerozyma</taxon>
    </lineage>
</organism>
<dbReference type="HOGENOM" id="CLU_027506_3_0_1"/>
<dbReference type="InParanoid" id="A5DIC4"/>
<dbReference type="eggNOG" id="ENOG502QQ71">
    <property type="taxonomic scope" value="Eukaryota"/>
</dbReference>
<dbReference type="Proteomes" id="UP000001997">
    <property type="component" value="Unassembled WGS sequence"/>
</dbReference>
<name>A5DIC4_PICGU</name>
<dbReference type="OrthoDB" id="4781at2759"/>
<dbReference type="InterPro" id="IPR044791">
    <property type="entry name" value="Beta-glucanase/XTH"/>
</dbReference>
<protein>
    <recommendedName>
        <fullName evidence="4">GH16 domain-containing protein</fullName>
    </recommendedName>
</protein>
<dbReference type="EMBL" id="CH408157">
    <property type="protein sequence ID" value="EDK38927.2"/>
    <property type="molecule type" value="Genomic_DNA"/>
</dbReference>
<gene>
    <name evidence="5" type="ORF">PGUG_03025</name>
</gene>
<keyword evidence="2" id="KW-0326">Glycosidase</keyword>
<evidence type="ECO:0000259" key="4">
    <source>
        <dbReference type="PROSITE" id="PS51762"/>
    </source>
</evidence>
<dbReference type="GO" id="GO:0005975">
    <property type="term" value="P:carbohydrate metabolic process"/>
    <property type="evidence" value="ECO:0007669"/>
    <property type="project" value="InterPro"/>
</dbReference>
<dbReference type="RefSeq" id="XP_001485296.2">
    <property type="nucleotide sequence ID" value="XM_001485246.1"/>
</dbReference>
<dbReference type="PROSITE" id="PS51762">
    <property type="entry name" value="GH16_2"/>
    <property type="match status" value="1"/>
</dbReference>
<dbReference type="InterPro" id="IPR013320">
    <property type="entry name" value="ConA-like_dom_sf"/>
</dbReference>
<dbReference type="GO" id="GO:0004553">
    <property type="term" value="F:hydrolase activity, hydrolyzing O-glycosyl compounds"/>
    <property type="evidence" value="ECO:0007669"/>
    <property type="project" value="InterPro"/>
</dbReference>
<dbReference type="KEGG" id="pgu:PGUG_03025"/>
<evidence type="ECO:0000313" key="5">
    <source>
        <dbReference type="EMBL" id="EDK38927.2"/>
    </source>
</evidence>
<dbReference type="GO" id="GO:0031505">
    <property type="term" value="P:fungal-type cell wall organization"/>
    <property type="evidence" value="ECO:0007669"/>
    <property type="project" value="UniProtKB-ARBA"/>
</dbReference>
<accession>A5DIC4</accession>
<evidence type="ECO:0000256" key="3">
    <source>
        <dbReference type="SAM" id="MobiDB-lite"/>
    </source>
</evidence>
<keyword evidence="1" id="KW-0378">Hydrolase</keyword>
<sequence>MTTSSPSWIPCKSNSSFFAPNFGPYLYEQLTKPSVLFESTHENLQYSDEGLSLSINTRGDSPHIKTQLFMFHGKVGVDIRRAPGRGIVSAFYLISDDLDEIDFELLGGDTDQVQTNFFIKGNVSNYERGMDHKINPEPSFHRYEIEWTPHHIRWYVDRFLLREVPHTNPHGFPTSPVNINFSLWAGGDSELNHWTIQWAGGYTNYDEVPFTMTVRNLVVQDYSSKTSYCINGSWNTSSADASEVAAVVPQLCSSTLDSGTADKTGLSRSTPPATFDTISKPVPKTSPCSTSVIPTSITRYKSPATKPRPFFFWY</sequence>
<dbReference type="STRING" id="294746.A5DIC4"/>
<reference evidence="5 6" key="1">
    <citation type="journal article" date="2009" name="Nature">
        <title>Evolution of pathogenicity and sexual reproduction in eight Candida genomes.</title>
        <authorList>
            <person name="Butler G."/>
            <person name="Rasmussen M.D."/>
            <person name="Lin M.F."/>
            <person name="Santos M.A."/>
            <person name="Sakthikumar S."/>
            <person name="Munro C.A."/>
            <person name="Rheinbay E."/>
            <person name="Grabherr M."/>
            <person name="Forche A."/>
            <person name="Reedy J.L."/>
            <person name="Agrafioti I."/>
            <person name="Arnaud M.B."/>
            <person name="Bates S."/>
            <person name="Brown A.J."/>
            <person name="Brunke S."/>
            <person name="Costanzo M.C."/>
            <person name="Fitzpatrick D.A."/>
            <person name="de Groot P.W."/>
            <person name="Harris D."/>
            <person name="Hoyer L.L."/>
            <person name="Hube B."/>
            <person name="Klis F.M."/>
            <person name="Kodira C."/>
            <person name="Lennard N."/>
            <person name="Logue M.E."/>
            <person name="Martin R."/>
            <person name="Neiman A.M."/>
            <person name="Nikolaou E."/>
            <person name="Quail M.A."/>
            <person name="Quinn J."/>
            <person name="Santos M.C."/>
            <person name="Schmitzberger F.F."/>
            <person name="Sherlock G."/>
            <person name="Shah P."/>
            <person name="Silverstein K.A."/>
            <person name="Skrzypek M.S."/>
            <person name="Soll D."/>
            <person name="Staggs R."/>
            <person name="Stansfield I."/>
            <person name="Stumpf M.P."/>
            <person name="Sudbery P.E."/>
            <person name="Srikantha T."/>
            <person name="Zeng Q."/>
            <person name="Berman J."/>
            <person name="Berriman M."/>
            <person name="Heitman J."/>
            <person name="Gow N.A."/>
            <person name="Lorenz M.C."/>
            <person name="Birren B.W."/>
            <person name="Kellis M."/>
            <person name="Cuomo C.A."/>
        </authorList>
    </citation>
    <scope>NUCLEOTIDE SEQUENCE [LARGE SCALE GENOMIC DNA]</scope>
    <source>
        <strain evidence="6">ATCC 6260 / CBS 566 / DSM 6381 / JCM 1539 / NBRC 10279 / NRRL Y-324</strain>
    </source>
</reference>
<evidence type="ECO:0000256" key="2">
    <source>
        <dbReference type="ARBA" id="ARBA00023295"/>
    </source>
</evidence>
<dbReference type="GeneID" id="5127388"/>
<dbReference type="CDD" id="cd02183">
    <property type="entry name" value="GH16_fungal_CRH1_transglycosylase"/>
    <property type="match status" value="1"/>
</dbReference>